<evidence type="ECO:0000313" key="2">
    <source>
        <dbReference type="Proteomes" id="UP000186817"/>
    </source>
</evidence>
<accession>A0A1Q9CP96</accession>
<protein>
    <submittedName>
        <fullName evidence="1">Uncharacterized protein</fullName>
    </submittedName>
</protein>
<gene>
    <name evidence="1" type="ORF">AK812_SmicGene34351</name>
</gene>
<reference evidence="1 2" key="1">
    <citation type="submission" date="2016-02" db="EMBL/GenBank/DDBJ databases">
        <title>Genome analysis of coral dinoflagellate symbionts highlights evolutionary adaptations to a symbiotic lifestyle.</title>
        <authorList>
            <person name="Aranda M."/>
            <person name="Li Y."/>
            <person name="Liew Y.J."/>
            <person name="Baumgarten S."/>
            <person name="Simakov O."/>
            <person name="Wilson M."/>
            <person name="Piel J."/>
            <person name="Ashoor H."/>
            <person name="Bougouffa S."/>
            <person name="Bajic V.B."/>
            <person name="Ryu T."/>
            <person name="Ravasi T."/>
            <person name="Bayer T."/>
            <person name="Micklem G."/>
            <person name="Kim H."/>
            <person name="Bhak J."/>
            <person name="Lajeunesse T.C."/>
            <person name="Voolstra C.R."/>
        </authorList>
    </citation>
    <scope>NUCLEOTIDE SEQUENCE [LARGE SCALE GENOMIC DNA]</scope>
    <source>
        <strain evidence="1 2">CCMP2467</strain>
    </source>
</reference>
<evidence type="ECO:0000313" key="1">
    <source>
        <dbReference type="EMBL" id="OLP84736.1"/>
    </source>
</evidence>
<dbReference type="OrthoDB" id="406245at2759"/>
<keyword evidence="2" id="KW-1185">Reference proteome</keyword>
<proteinExistence type="predicted"/>
<dbReference type="EMBL" id="LSRX01001021">
    <property type="protein sequence ID" value="OLP84736.1"/>
    <property type="molecule type" value="Genomic_DNA"/>
</dbReference>
<name>A0A1Q9CP96_SYMMI</name>
<comment type="caution">
    <text evidence="1">The sequence shown here is derived from an EMBL/GenBank/DDBJ whole genome shotgun (WGS) entry which is preliminary data.</text>
</comment>
<dbReference type="AlphaFoldDB" id="A0A1Q9CP96"/>
<dbReference type="Proteomes" id="UP000186817">
    <property type="component" value="Unassembled WGS sequence"/>
</dbReference>
<sequence>MLVLSQLLVVVGAVRLDSDSVSAESRTDLCNHWLFVQYQGVHGMADDTYGSFRYLAGEWKEENNVVLAIKQHANGCKKTYLASCEQGGFIQKVECPDKETVLNTKCLGGWSCVSSSRKTDLESEETATVYDPVNGTVHMSSGKVMFSTIDPDSGVTLEPMKNNGWKTELGCYCCQHSYDGLHNPFSVSGRRVAWTRTGGGRTECMLAFRMIGNGLDHDNIVDSSALGVFAMIPEFIGTFVDTITGTLGRHLACKASCALRKVAFEPNKYPYTKISTSVDKY</sequence>
<organism evidence="1 2">
    <name type="scientific">Symbiodinium microadriaticum</name>
    <name type="common">Dinoflagellate</name>
    <name type="synonym">Zooxanthella microadriatica</name>
    <dbReference type="NCBI Taxonomy" id="2951"/>
    <lineage>
        <taxon>Eukaryota</taxon>
        <taxon>Sar</taxon>
        <taxon>Alveolata</taxon>
        <taxon>Dinophyceae</taxon>
        <taxon>Suessiales</taxon>
        <taxon>Symbiodiniaceae</taxon>
        <taxon>Symbiodinium</taxon>
    </lineage>
</organism>